<reference evidence="1" key="1">
    <citation type="submission" date="2019-08" db="EMBL/GenBank/DDBJ databases">
        <authorList>
            <person name="Kucharzyk K."/>
            <person name="Murdoch R.W."/>
            <person name="Higgins S."/>
            <person name="Loffler F."/>
        </authorList>
    </citation>
    <scope>NUCLEOTIDE SEQUENCE</scope>
</reference>
<proteinExistence type="predicted"/>
<accession>A0A644Y0B7</accession>
<evidence type="ECO:0000313" key="1">
    <source>
        <dbReference type="EMBL" id="MPM21955.1"/>
    </source>
</evidence>
<comment type="caution">
    <text evidence="1">The sequence shown here is derived from an EMBL/GenBank/DDBJ whole genome shotgun (WGS) entry which is preliminary data.</text>
</comment>
<name>A0A644Y0B7_9ZZZZ</name>
<dbReference type="EMBL" id="VSSQ01003704">
    <property type="protein sequence ID" value="MPM21955.1"/>
    <property type="molecule type" value="Genomic_DNA"/>
</dbReference>
<sequence>MHTVLFNLLTKRFFLFVTHTNIANIVDFLQNEAKRMISPVDVNTITKSDKNFQENS</sequence>
<organism evidence="1">
    <name type="scientific">bioreactor metagenome</name>
    <dbReference type="NCBI Taxonomy" id="1076179"/>
    <lineage>
        <taxon>unclassified sequences</taxon>
        <taxon>metagenomes</taxon>
        <taxon>ecological metagenomes</taxon>
    </lineage>
</organism>
<dbReference type="AlphaFoldDB" id="A0A644Y0B7"/>
<protein>
    <submittedName>
        <fullName evidence="1">Uncharacterized protein</fullName>
    </submittedName>
</protein>
<gene>
    <name evidence="1" type="ORF">SDC9_68405</name>
</gene>